<dbReference type="AlphaFoldDB" id="A0A3S4ZJB9"/>
<organism evidence="10 11">
    <name type="scientific">Protopolystoma xenopodis</name>
    <dbReference type="NCBI Taxonomy" id="117903"/>
    <lineage>
        <taxon>Eukaryota</taxon>
        <taxon>Metazoa</taxon>
        <taxon>Spiralia</taxon>
        <taxon>Lophotrochozoa</taxon>
        <taxon>Platyhelminthes</taxon>
        <taxon>Monogenea</taxon>
        <taxon>Polyopisthocotylea</taxon>
        <taxon>Polystomatidea</taxon>
        <taxon>Polystomatidae</taxon>
        <taxon>Protopolystoma</taxon>
    </lineage>
</organism>
<dbReference type="OrthoDB" id="6079343at2759"/>
<evidence type="ECO:0000313" key="11">
    <source>
        <dbReference type="Proteomes" id="UP000784294"/>
    </source>
</evidence>
<dbReference type="GO" id="GO:0005509">
    <property type="term" value="F:calcium ion binding"/>
    <property type="evidence" value="ECO:0007669"/>
    <property type="project" value="UniProtKB-UniRule"/>
</dbReference>
<gene>
    <name evidence="10" type="ORF">PXEA_LOCUS6463</name>
</gene>
<accession>A0A3S4ZJB9</accession>
<dbReference type="InterPro" id="IPR015919">
    <property type="entry name" value="Cadherin-like_sf"/>
</dbReference>
<dbReference type="InterPro" id="IPR050174">
    <property type="entry name" value="Protocadherin/Cadherin-CA"/>
</dbReference>
<dbReference type="PANTHER" id="PTHR24028">
    <property type="entry name" value="CADHERIN-87A"/>
    <property type="match status" value="1"/>
</dbReference>
<keyword evidence="4 8" id="KW-0106">Calcium</keyword>
<evidence type="ECO:0000313" key="10">
    <source>
        <dbReference type="EMBL" id="VEL13023.1"/>
    </source>
</evidence>
<dbReference type="Proteomes" id="UP000784294">
    <property type="component" value="Unassembled WGS sequence"/>
</dbReference>
<evidence type="ECO:0000256" key="3">
    <source>
        <dbReference type="ARBA" id="ARBA00022737"/>
    </source>
</evidence>
<evidence type="ECO:0000256" key="4">
    <source>
        <dbReference type="ARBA" id="ARBA00022837"/>
    </source>
</evidence>
<dbReference type="InterPro" id="IPR020894">
    <property type="entry name" value="Cadherin_CS"/>
</dbReference>
<evidence type="ECO:0000256" key="8">
    <source>
        <dbReference type="PROSITE-ProRule" id="PRU00043"/>
    </source>
</evidence>
<keyword evidence="6" id="KW-0472">Membrane</keyword>
<keyword evidence="7" id="KW-0325">Glycoprotein</keyword>
<evidence type="ECO:0000256" key="2">
    <source>
        <dbReference type="ARBA" id="ARBA00022692"/>
    </source>
</evidence>
<dbReference type="Gene3D" id="2.60.40.60">
    <property type="entry name" value="Cadherins"/>
    <property type="match status" value="2"/>
</dbReference>
<evidence type="ECO:0000256" key="1">
    <source>
        <dbReference type="ARBA" id="ARBA00004167"/>
    </source>
</evidence>
<dbReference type="GO" id="GO:0005886">
    <property type="term" value="C:plasma membrane"/>
    <property type="evidence" value="ECO:0007669"/>
    <property type="project" value="InterPro"/>
</dbReference>
<keyword evidence="2" id="KW-0812">Transmembrane</keyword>
<dbReference type="PROSITE" id="PS00232">
    <property type="entry name" value="CADHERIN_1"/>
    <property type="match status" value="1"/>
</dbReference>
<dbReference type="EMBL" id="CAAALY010016573">
    <property type="protein sequence ID" value="VEL13023.1"/>
    <property type="molecule type" value="Genomic_DNA"/>
</dbReference>
<dbReference type="InterPro" id="IPR002126">
    <property type="entry name" value="Cadherin-like_dom"/>
</dbReference>
<dbReference type="GO" id="GO:0007156">
    <property type="term" value="P:homophilic cell adhesion via plasma membrane adhesion molecules"/>
    <property type="evidence" value="ECO:0007669"/>
    <property type="project" value="InterPro"/>
</dbReference>
<evidence type="ECO:0000256" key="7">
    <source>
        <dbReference type="ARBA" id="ARBA00023180"/>
    </source>
</evidence>
<keyword evidence="3" id="KW-0677">Repeat</keyword>
<proteinExistence type="predicted"/>
<dbReference type="PROSITE" id="PS50268">
    <property type="entry name" value="CADHERIN_2"/>
    <property type="match status" value="2"/>
</dbReference>
<protein>
    <recommendedName>
        <fullName evidence="9">Cadherin domain-containing protein</fullName>
    </recommendedName>
</protein>
<dbReference type="PANTHER" id="PTHR24028:SF146">
    <property type="entry name" value="CADHERIN 96CB, ISOFORM D-RELATED"/>
    <property type="match status" value="1"/>
</dbReference>
<feature type="domain" description="Cadherin" evidence="9">
    <location>
        <begin position="1"/>
        <end position="30"/>
    </location>
</feature>
<evidence type="ECO:0000259" key="9">
    <source>
        <dbReference type="PROSITE" id="PS50268"/>
    </source>
</evidence>
<keyword evidence="5" id="KW-1133">Transmembrane helix</keyword>
<name>A0A3S4ZJB9_9PLAT</name>
<dbReference type="SUPFAM" id="SSF49313">
    <property type="entry name" value="Cadherin-like"/>
    <property type="match status" value="1"/>
</dbReference>
<reference evidence="10" key="1">
    <citation type="submission" date="2018-11" db="EMBL/GenBank/DDBJ databases">
        <authorList>
            <consortium name="Pathogen Informatics"/>
        </authorList>
    </citation>
    <scope>NUCLEOTIDE SEQUENCE</scope>
</reference>
<feature type="domain" description="Cadherin" evidence="9">
    <location>
        <begin position="71"/>
        <end position="140"/>
    </location>
</feature>
<evidence type="ECO:0000256" key="5">
    <source>
        <dbReference type="ARBA" id="ARBA00022989"/>
    </source>
</evidence>
<dbReference type="Pfam" id="PF00028">
    <property type="entry name" value="Cadherin"/>
    <property type="match status" value="1"/>
</dbReference>
<comment type="subcellular location">
    <subcellularLocation>
        <location evidence="1">Membrane</location>
        <topology evidence="1">Single-pass membrane protein</topology>
    </subcellularLocation>
</comment>
<keyword evidence="11" id="KW-1185">Reference proteome</keyword>
<sequence>MAVDQGKTRLTGSTLVNVTITDVNDHTPQLLPCAPAPVAGSPLGVNQRDFVFLGAEGRNGPTGAGGSTTTERRQNQLLVRENAGPNTFIGQLVAIDEDVGLNSQVTFELLGDYYSALAGRFRLMRNGSLYTSHKLDREERVSIPGIVALLTWQLHYFTLSPFSSHSLPSLAFPQPWRIEVNDDDLTNFLHFGPD</sequence>
<evidence type="ECO:0000256" key="6">
    <source>
        <dbReference type="ARBA" id="ARBA00023136"/>
    </source>
</evidence>
<comment type="caution">
    <text evidence="10">The sequence shown here is derived from an EMBL/GenBank/DDBJ whole genome shotgun (WGS) entry which is preliminary data.</text>
</comment>
<dbReference type="CDD" id="cd11304">
    <property type="entry name" value="Cadherin_repeat"/>
    <property type="match status" value="2"/>
</dbReference>